<comment type="caution">
    <text evidence="1">The sequence shown here is derived from an EMBL/GenBank/DDBJ whole genome shotgun (WGS) entry which is preliminary data.</text>
</comment>
<evidence type="ECO:0000313" key="1">
    <source>
        <dbReference type="EMBL" id="KKN57740.1"/>
    </source>
</evidence>
<organism evidence="1">
    <name type="scientific">marine sediment metagenome</name>
    <dbReference type="NCBI Taxonomy" id="412755"/>
    <lineage>
        <taxon>unclassified sequences</taxon>
        <taxon>metagenomes</taxon>
        <taxon>ecological metagenomes</taxon>
    </lineage>
</organism>
<gene>
    <name evidence="1" type="ORF">LCGC14_0559390</name>
</gene>
<dbReference type="EMBL" id="LAZR01000792">
    <property type="protein sequence ID" value="KKN57740.1"/>
    <property type="molecule type" value="Genomic_DNA"/>
</dbReference>
<proteinExistence type="predicted"/>
<sequence length="90" mass="10421">MDTEDDPDIIFSDYTQIVTIDGHQLDVEIYKTNIHPGWILSVENQFGTLTISDSPPFFGDVLAWRAFEELVRDEGIKAFYNKKERRKLGL</sequence>
<dbReference type="AlphaFoldDB" id="A0A0F9RME6"/>
<protein>
    <submittedName>
        <fullName evidence="1">Uncharacterized protein</fullName>
    </submittedName>
</protein>
<accession>A0A0F9RME6</accession>
<name>A0A0F9RME6_9ZZZZ</name>
<reference evidence="1" key="1">
    <citation type="journal article" date="2015" name="Nature">
        <title>Complex archaea that bridge the gap between prokaryotes and eukaryotes.</title>
        <authorList>
            <person name="Spang A."/>
            <person name="Saw J.H."/>
            <person name="Jorgensen S.L."/>
            <person name="Zaremba-Niedzwiedzka K."/>
            <person name="Martijn J."/>
            <person name="Lind A.E."/>
            <person name="van Eijk R."/>
            <person name="Schleper C."/>
            <person name="Guy L."/>
            <person name="Ettema T.J."/>
        </authorList>
    </citation>
    <scope>NUCLEOTIDE SEQUENCE</scope>
</reference>